<feature type="region of interest" description="Disordered" evidence="12">
    <location>
        <begin position="331"/>
        <end position="351"/>
    </location>
</feature>
<dbReference type="GO" id="GO:0006629">
    <property type="term" value="P:lipid metabolic process"/>
    <property type="evidence" value="ECO:0007669"/>
    <property type="project" value="InterPro"/>
</dbReference>
<reference evidence="15 16" key="1">
    <citation type="submission" date="2016-10" db="EMBL/GenBank/DDBJ databases">
        <authorList>
            <person name="de Groot N.N."/>
        </authorList>
    </citation>
    <scope>NUCLEOTIDE SEQUENCE [LARGE SCALE GENOMIC DNA]</scope>
    <source>
        <strain evidence="15 16">DSM 19547</strain>
    </source>
</reference>
<name>A0A1I5KM04_9RHOB</name>
<feature type="domain" description="Fatty acid desaturase" evidence="14">
    <location>
        <begin position="91"/>
        <end position="295"/>
    </location>
</feature>
<evidence type="ECO:0000313" key="15">
    <source>
        <dbReference type="EMBL" id="SFO85601.1"/>
    </source>
</evidence>
<dbReference type="GO" id="GO:0004497">
    <property type="term" value="F:monooxygenase activity"/>
    <property type="evidence" value="ECO:0007669"/>
    <property type="project" value="UniProtKB-KW"/>
</dbReference>
<evidence type="ECO:0000259" key="14">
    <source>
        <dbReference type="Pfam" id="PF00487"/>
    </source>
</evidence>
<keyword evidence="5 13" id="KW-0812">Transmembrane</keyword>
<organism evidence="15 16">
    <name type="scientific">Tranquillimonas alkanivorans</name>
    <dbReference type="NCBI Taxonomy" id="441119"/>
    <lineage>
        <taxon>Bacteria</taxon>
        <taxon>Pseudomonadati</taxon>
        <taxon>Pseudomonadota</taxon>
        <taxon>Alphaproteobacteria</taxon>
        <taxon>Rhodobacterales</taxon>
        <taxon>Roseobacteraceae</taxon>
        <taxon>Tranquillimonas</taxon>
    </lineage>
</organism>
<keyword evidence="8" id="KW-0560">Oxidoreductase</keyword>
<proteinExistence type="inferred from homology"/>
<dbReference type="GO" id="GO:0005886">
    <property type="term" value="C:plasma membrane"/>
    <property type="evidence" value="ECO:0007669"/>
    <property type="project" value="UniProtKB-SubCell"/>
</dbReference>
<evidence type="ECO:0000256" key="9">
    <source>
        <dbReference type="ARBA" id="ARBA00023004"/>
    </source>
</evidence>
<evidence type="ECO:0000256" key="5">
    <source>
        <dbReference type="ARBA" id="ARBA00022692"/>
    </source>
</evidence>
<protein>
    <submittedName>
        <fullName evidence="15">Alkane 1-monooxygenase</fullName>
    </submittedName>
</protein>
<evidence type="ECO:0000256" key="2">
    <source>
        <dbReference type="ARBA" id="ARBA00010823"/>
    </source>
</evidence>
<evidence type="ECO:0000256" key="7">
    <source>
        <dbReference type="ARBA" id="ARBA00022989"/>
    </source>
</evidence>
<evidence type="ECO:0000313" key="16">
    <source>
        <dbReference type="Proteomes" id="UP000199356"/>
    </source>
</evidence>
<dbReference type="EMBL" id="FOXA01000001">
    <property type="protein sequence ID" value="SFO85601.1"/>
    <property type="molecule type" value="Genomic_DNA"/>
</dbReference>
<dbReference type="Pfam" id="PF00487">
    <property type="entry name" value="FA_desaturase"/>
    <property type="match status" value="1"/>
</dbReference>
<keyword evidence="16" id="KW-1185">Reference proteome</keyword>
<dbReference type="OrthoDB" id="4759734at2"/>
<keyword evidence="6" id="KW-0479">Metal-binding</keyword>
<dbReference type="InterPro" id="IPR033885">
    <property type="entry name" value="AlkB/XylM"/>
</dbReference>
<dbReference type="AlphaFoldDB" id="A0A1I5KM04"/>
<evidence type="ECO:0000256" key="12">
    <source>
        <dbReference type="SAM" id="MobiDB-lite"/>
    </source>
</evidence>
<feature type="transmembrane region" description="Helical" evidence="13">
    <location>
        <begin position="200"/>
        <end position="223"/>
    </location>
</feature>
<evidence type="ECO:0000256" key="11">
    <source>
        <dbReference type="ARBA" id="ARBA00023136"/>
    </source>
</evidence>
<dbReference type="InterPro" id="IPR005804">
    <property type="entry name" value="FA_desaturase_dom"/>
</dbReference>
<keyword evidence="11 13" id="KW-0472">Membrane</keyword>
<evidence type="ECO:0000256" key="1">
    <source>
        <dbReference type="ARBA" id="ARBA00004429"/>
    </source>
</evidence>
<sequence>MFPAATLLPVPLIAGAAAWGGGWTVAAVAAMTAFITVMDRLVRLAPAEPEAEFPAGRSLSTGLGLLHFPLLAGGIWLLASGDLNLAERLGVFLALGLWLGQVSNSNAHELIHRGDRRLVRLGRWVYVSLLFGHYVSAHPKVHHRWVGSRHDPNTARLGESFWRFAPRAWRGSFIAGWRAEDAMLRRRGPYPWWRHPYTGYLGGAALCLAAAAALGPAVLGWYVTLCVHAQMQLLLSDYVQHYGLERREIAPGKLEPVGARHSWNAPQPWSSRMMLHAPRHSDHHAHPAKSFDRLEIPADAPMLPRSLPVMGALALWPRAWRRVMDRRARRWRGEPPAHAPGTGQARASVPA</sequence>
<dbReference type="Proteomes" id="UP000199356">
    <property type="component" value="Unassembled WGS sequence"/>
</dbReference>
<comment type="similarity">
    <text evidence="2">Belongs to the fatty acid desaturase type 1 family. AlkB subfamily.</text>
</comment>
<evidence type="ECO:0000256" key="8">
    <source>
        <dbReference type="ARBA" id="ARBA00023002"/>
    </source>
</evidence>
<evidence type="ECO:0000256" key="3">
    <source>
        <dbReference type="ARBA" id="ARBA00022475"/>
    </source>
</evidence>
<dbReference type="STRING" id="441119.SAMN04488047_101176"/>
<keyword evidence="4" id="KW-0997">Cell inner membrane</keyword>
<keyword evidence="9" id="KW-0408">Iron</keyword>
<keyword evidence="3" id="KW-1003">Cell membrane</keyword>
<keyword evidence="7 13" id="KW-1133">Transmembrane helix</keyword>
<feature type="transmembrane region" description="Helical" evidence="13">
    <location>
        <begin position="59"/>
        <end position="79"/>
    </location>
</feature>
<dbReference type="PANTHER" id="PTHR38674:SF1">
    <property type="entry name" value="ALKANE 1-MONOOXYGENASE 1"/>
    <property type="match status" value="1"/>
</dbReference>
<evidence type="ECO:0000256" key="6">
    <source>
        <dbReference type="ARBA" id="ARBA00022723"/>
    </source>
</evidence>
<accession>A0A1I5KM04</accession>
<feature type="transmembrane region" description="Helical" evidence="13">
    <location>
        <begin position="12"/>
        <end position="38"/>
    </location>
</feature>
<dbReference type="CDD" id="cd03512">
    <property type="entry name" value="Alkane-hydroxylase"/>
    <property type="match status" value="1"/>
</dbReference>
<keyword evidence="10 15" id="KW-0503">Monooxygenase</keyword>
<dbReference type="GO" id="GO:0046872">
    <property type="term" value="F:metal ion binding"/>
    <property type="evidence" value="ECO:0007669"/>
    <property type="project" value="UniProtKB-KW"/>
</dbReference>
<evidence type="ECO:0000256" key="13">
    <source>
        <dbReference type="SAM" id="Phobius"/>
    </source>
</evidence>
<comment type="subcellular location">
    <subcellularLocation>
        <location evidence="1">Cell inner membrane</location>
        <topology evidence="1">Multi-pass membrane protein</topology>
    </subcellularLocation>
</comment>
<gene>
    <name evidence="15" type="ORF">SAMN04488047_101176</name>
</gene>
<dbReference type="PANTHER" id="PTHR38674">
    <property type="entry name" value="ALKANE 1-MONOOXYGENASE 1"/>
    <property type="match status" value="1"/>
</dbReference>
<evidence type="ECO:0000256" key="4">
    <source>
        <dbReference type="ARBA" id="ARBA00022519"/>
    </source>
</evidence>
<evidence type="ECO:0000256" key="10">
    <source>
        <dbReference type="ARBA" id="ARBA00023033"/>
    </source>
</evidence>